<name>M8C388_AEGTA</name>
<dbReference type="EnsemblPlants" id="EMT21542">
    <property type="protein sequence ID" value="EMT21542"/>
    <property type="gene ID" value="F775_42321"/>
</dbReference>
<reference evidence="1" key="1">
    <citation type="submission" date="2015-06" db="UniProtKB">
        <authorList>
            <consortium name="EnsemblPlants"/>
        </authorList>
    </citation>
    <scope>IDENTIFICATION</scope>
</reference>
<dbReference type="AlphaFoldDB" id="M8C388"/>
<accession>M8C388</accession>
<sequence>MGRCPGFFDAGGLRGHVDYVVDPFAVLWGDGAGSFKTVLEQGGRQFGGELRSARGEAVRSSPAFRRRFRELHPAPLLGVFLDIYGPAMPVFVPVRRRSDPDHATAVRGADVFLTHVPDDEGEGEGDGWVMTECRGGYVVLFKQRTKRLAVYDPLTRGMHLIPAPPEEVSRDPESALIEFHVVTSEEDRRSFQVVCVCMEREEVQVAAFSPDSSEWQISPEAATPQLFGDEAFLKQAAAGKAIMASFIKKSNNAYIAR</sequence>
<protein>
    <submittedName>
        <fullName evidence="1">Uncharacterized protein</fullName>
    </submittedName>
</protein>
<dbReference type="ExpressionAtlas" id="M8C388">
    <property type="expression patterns" value="baseline"/>
</dbReference>
<organism evidence="1">
    <name type="scientific">Aegilops tauschii</name>
    <name type="common">Tausch's goatgrass</name>
    <name type="synonym">Aegilops squarrosa</name>
    <dbReference type="NCBI Taxonomy" id="37682"/>
    <lineage>
        <taxon>Eukaryota</taxon>
        <taxon>Viridiplantae</taxon>
        <taxon>Streptophyta</taxon>
        <taxon>Embryophyta</taxon>
        <taxon>Tracheophyta</taxon>
        <taxon>Spermatophyta</taxon>
        <taxon>Magnoliopsida</taxon>
        <taxon>Liliopsida</taxon>
        <taxon>Poales</taxon>
        <taxon>Poaceae</taxon>
        <taxon>BOP clade</taxon>
        <taxon>Pooideae</taxon>
        <taxon>Triticodae</taxon>
        <taxon>Triticeae</taxon>
        <taxon>Triticinae</taxon>
        <taxon>Aegilops</taxon>
    </lineage>
</organism>
<dbReference type="PANTHER" id="PTHR33207">
    <property type="entry name" value="F-BOX DOMAIN CONTAINING PROTEIN-RELATED"/>
    <property type="match status" value="1"/>
</dbReference>
<proteinExistence type="predicted"/>
<evidence type="ECO:0000313" key="1">
    <source>
        <dbReference type="EnsemblPlants" id="EMT21542"/>
    </source>
</evidence>